<name>A0A0M8M8Z9_9FLAO</name>
<dbReference type="PANTHER" id="PTHR40459:SF1">
    <property type="entry name" value="CONSERVED HYPOTHETICAL ALANINE AND LEUCINE RICH PROTEIN"/>
    <property type="match status" value="1"/>
</dbReference>
<dbReference type="Gene3D" id="3.40.50.720">
    <property type="entry name" value="NAD(P)-binding Rossmann-like Domain"/>
    <property type="match status" value="1"/>
</dbReference>
<dbReference type="STRING" id="1202724.AM493_02400"/>
<dbReference type="AlphaFoldDB" id="A0A0M8M8Z9"/>
<evidence type="ECO:0000313" key="3">
    <source>
        <dbReference type="Proteomes" id="UP000037755"/>
    </source>
</evidence>
<dbReference type="OrthoDB" id="9810755at2"/>
<gene>
    <name evidence="2" type="ORF">AM493_02400</name>
</gene>
<dbReference type="InterPro" id="IPR008927">
    <property type="entry name" value="6-PGluconate_DH-like_C_sf"/>
</dbReference>
<dbReference type="InterPro" id="IPR036291">
    <property type="entry name" value="NAD(P)-bd_dom_sf"/>
</dbReference>
<dbReference type="EMBL" id="LIYD01000005">
    <property type="protein sequence ID" value="KOS05015.1"/>
    <property type="molecule type" value="Genomic_DNA"/>
</dbReference>
<dbReference type="Proteomes" id="UP000037755">
    <property type="component" value="Unassembled WGS sequence"/>
</dbReference>
<feature type="domain" description="DUF2520" evidence="1">
    <location>
        <begin position="122"/>
        <end position="246"/>
    </location>
</feature>
<sequence length="252" mass="27583">MIKAVVIGSGNVAAHLIKALGSSPQVQLVQAVARRPEQLEGVLPPEKITHNFNEITEADVYLISVTDGAIAQVSAQLPFTGRLVVHTSGSTDMEALDAKNRRGVFYPLQTFSKAKDVDFKAIPLCLEAENEADFDTLRTLAEALSNSVYSISQAQRQALHVAAVFVSNFANHMYAQGAKVCEEHGIPFAILQPLIQETAAKVATLHPLQAQTGPAIRHDEKTIQRHLDFIINKHQKAIYTLLTQSIQDEQKL</sequence>
<dbReference type="Pfam" id="PF10728">
    <property type="entry name" value="DUF2520"/>
    <property type="match status" value="1"/>
</dbReference>
<protein>
    <recommendedName>
        <fullName evidence="1">DUF2520 domain-containing protein</fullName>
    </recommendedName>
</protein>
<evidence type="ECO:0000259" key="1">
    <source>
        <dbReference type="Pfam" id="PF10728"/>
    </source>
</evidence>
<dbReference type="RefSeq" id="WP_054406074.1">
    <property type="nucleotide sequence ID" value="NZ_FOYA01000004.1"/>
</dbReference>
<evidence type="ECO:0000313" key="2">
    <source>
        <dbReference type="EMBL" id="KOS05015.1"/>
    </source>
</evidence>
<organism evidence="2 3">
    <name type="scientific">Flavobacterium akiainvivens</name>
    <dbReference type="NCBI Taxonomy" id="1202724"/>
    <lineage>
        <taxon>Bacteria</taxon>
        <taxon>Pseudomonadati</taxon>
        <taxon>Bacteroidota</taxon>
        <taxon>Flavobacteriia</taxon>
        <taxon>Flavobacteriales</taxon>
        <taxon>Flavobacteriaceae</taxon>
        <taxon>Flavobacterium</taxon>
    </lineage>
</organism>
<dbReference type="SUPFAM" id="SSF51735">
    <property type="entry name" value="NAD(P)-binding Rossmann-fold domains"/>
    <property type="match status" value="1"/>
</dbReference>
<accession>A0A0M8M8Z9</accession>
<dbReference type="SUPFAM" id="SSF48179">
    <property type="entry name" value="6-phosphogluconate dehydrogenase C-terminal domain-like"/>
    <property type="match status" value="1"/>
</dbReference>
<comment type="caution">
    <text evidence="2">The sequence shown here is derived from an EMBL/GenBank/DDBJ whole genome shotgun (WGS) entry which is preliminary data.</text>
</comment>
<dbReference type="PANTHER" id="PTHR40459">
    <property type="entry name" value="CONSERVED HYPOTHETICAL ALANINE AND LEUCINE RICH PROTEIN"/>
    <property type="match status" value="1"/>
</dbReference>
<keyword evidence="3" id="KW-1185">Reference proteome</keyword>
<dbReference type="InterPro" id="IPR018931">
    <property type="entry name" value="DUF2520"/>
</dbReference>
<dbReference type="InterPro" id="IPR037108">
    <property type="entry name" value="TM1727-like_C_sf"/>
</dbReference>
<proteinExistence type="predicted"/>
<reference evidence="2 3" key="1">
    <citation type="submission" date="2015-08" db="EMBL/GenBank/DDBJ databases">
        <title>Whole genome sequence of Flavobacterium akiainvivens IK-1T, from decaying Wikstroemia oahuensis, an endemic Hawaiian shrub.</title>
        <authorList>
            <person name="Wan X."/>
            <person name="Hou S."/>
            <person name="Saito J."/>
            <person name="Donachie S."/>
        </authorList>
    </citation>
    <scope>NUCLEOTIDE SEQUENCE [LARGE SCALE GENOMIC DNA]</scope>
    <source>
        <strain evidence="2 3">IK-1</strain>
    </source>
</reference>
<dbReference type="Gene3D" id="1.10.1040.20">
    <property type="entry name" value="ProC-like, C-terminal domain"/>
    <property type="match status" value="1"/>
</dbReference>
<dbReference type="PATRIC" id="fig|1202724.3.peg.494"/>